<gene>
    <name evidence="3" type="ORF">CYNAS_LOCUS3960</name>
</gene>
<dbReference type="PANTHER" id="PTHR37442">
    <property type="entry name" value="F18A1.7 PROTEIN-RELATED"/>
    <property type="match status" value="1"/>
</dbReference>
<proteinExistence type="predicted"/>
<comment type="caution">
    <text evidence="3">The sequence shown here is derived from an EMBL/GenBank/DDBJ whole genome shotgun (WGS) entry which is preliminary data.</text>
</comment>
<reference evidence="3" key="1">
    <citation type="submission" date="2023-07" db="EMBL/GenBank/DDBJ databases">
        <authorList>
            <consortium name="CYATHOMIX"/>
        </authorList>
    </citation>
    <scope>NUCLEOTIDE SEQUENCE</scope>
    <source>
        <strain evidence="3">N/A</strain>
    </source>
</reference>
<accession>A0AA36DTV8</accession>
<dbReference type="Proteomes" id="UP001176961">
    <property type="component" value="Unassembled WGS sequence"/>
</dbReference>
<dbReference type="PANTHER" id="PTHR37442:SF1">
    <property type="entry name" value="CHONDROITIN PROTEOGLYCAN 4 DOMAIN-CONTAINING PROTEIN"/>
    <property type="match status" value="1"/>
</dbReference>
<protein>
    <recommendedName>
        <fullName evidence="2">Chondroitin proteoglycan 4 domain-containing protein</fullName>
    </recommendedName>
</protein>
<name>A0AA36DTV8_CYLNA</name>
<feature type="chain" id="PRO_5041406176" description="Chondroitin proteoglycan 4 domain-containing protein" evidence="1">
    <location>
        <begin position="16"/>
        <end position="246"/>
    </location>
</feature>
<dbReference type="Pfam" id="PF15481">
    <property type="entry name" value="CPG4"/>
    <property type="match status" value="1"/>
</dbReference>
<dbReference type="InterPro" id="IPR029153">
    <property type="entry name" value="CPG4"/>
</dbReference>
<keyword evidence="1" id="KW-0732">Signal</keyword>
<feature type="signal peptide" evidence="1">
    <location>
        <begin position="1"/>
        <end position="15"/>
    </location>
</feature>
<evidence type="ECO:0000313" key="3">
    <source>
        <dbReference type="EMBL" id="CAJ0591977.1"/>
    </source>
</evidence>
<evidence type="ECO:0000313" key="4">
    <source>
        <dbReference type="Proteomes" id="UP001176961"/>
    </source>
</evidence>
<evidence type="ECO:0000259" key="2">
    <source>
        <dbReference type="Pfam" id="PF15481"/>
    </source>
</evidence>
<keyword evidence="4" id="KW-1185">Reference proteome</keyword>
<dbReference type="EMBL" id="CATQJL010000001">
    <property type="protein sequence ID" value="CAJ0591977.1"/>
    <property type="molecule type" value="Genomic_DNA"/>
</dbReference>
<sequence length="246" mass="27300">MQLYLLLLIFPLAVARVDPDYGSKFDADVLMRALGVPICIRKCVDPLMTQIASIWDLHNIVQKAKPLCQGHSMAMQCLQRNPSCDVHQIFKTAASAIEKMCGERAPLFEKMRPCLEKHADSAVRTCDAKCKGRSTVSAFLNHPVVVRASKSGGDLIGVAGQVGSLCSVLQCELPCITMELNKVCPLSGWLTLDVLLQPLDFVADKVLNTSPALKEFIEKKLDKRCHFIVTKSELLKLRKGQFKNKY</sequence>
<evidence type="ECO:0000256" key="1">
    <source>
        <dbReference type="SAM" id="SignalP"/>
    </source>
</evidence>
<organism evidence="3 4">
    <name type="scientific">Cylicocyclus nassatus</name>
    <name type="common">Nematode worm</name>
    <dbReference type="NCBI Taxonomy" id="53992"/>
    <lineage>
        <taxon>Eukaryota</taxon>
        <taxon>Metazoa</taxon>
        <taxon>Ecdysozoa</taxon>
        <taxon>Nematoda</taxon>
        <taxon>Chromadorea</taxon>
        <taxon>Rhabditida</taxon>
        <taxon>Rhabditina</taxon>
        <taxon>Rhabditomorpha</taxon>
        <taxon>Strongyloidea</taxon>
        <taxon>Strongylidae</taxon>
        <taxon>Cylicocyclus</taxon>
    </lineage>
</organism>
<feature type="domain" description="Chondroitin proteoglycan 4" evidence="2">
    <location>
        <begin position="39"/>
        <end position="131"/>
    </location>
</feature>
<dbReference type="AlphaFoldDB" id="A0AA36DTV8"/>
<dbReference type="InterPro" id="IPR053123">
    <property type="entry name" value="CPG4-like"/>
</dbReference>